<accession>A0ABW2ZG40</accession>
<name>A0ABW2ZG40_9SPHI</name>
<dbReference type="PANTHER" id="PTHR34071:SF2">
    <property type="entry name" value="FLAVIN-NUCLEOTIDE-BINDING PROTEIN"/>
    <property type="match status" value="1"/>
</dbReference>
<reference evidence="2" key="1">
    <citation type="journal article" date="2019" name="Int. J. Syst. Evol. Microbiol.">
        <title>The Global Catalogue of Microorganisms (GCM) 10K type strain sequencing project: providing services to taxonomists for standard genome sequencing and annotation.</title>
        <authorList>
            <consortium name="The Broad Institute Genomics Platform"/>
            <consortium name="The Broad Institute Genome Sequencing Center for Infectious Disease"/>
            <person name="Wu L."/>
            <person name="Ma J."/>
        </authorList>
    </citation>
    <scope>NUCLEOTIDE SEQUENCE [LARGE SCALE GENOMIC DNA]</scope>
    <source>
        <strain evidence="2">CCUG 60742</strain>
    </source>
</reference>
<evidence type="ECO:0000313" key="1">
    <source>
        <dbReference type="EMBL" id="MFD0765132.1"/>
    </source>
</evidence>
<dbReference type="Pfam" id="PF12900">
    <property type="entry name" value="Pyridox_ox_2"/>
    <property type="match status" value="1"/>
</dbReference>
<proteinExistence type="predicted"/>
<dbReference type="Proteomes" id="UP001597073">
    <property type="component" value="Unassembled WGS sequence"/>
</dbReference>
<comment type="caution">
    <text evidence="1">The sequence shown here is derived from an EMBL/GenBank/DDBJ whole genome shotgun (WGS) entry which is preliminary data.</text>
</comment>
<protein>
    <submittedName>
        <fullName evidence="1">Pyridoxamine 5'-phosphate oxidase family protein</fullName>
    </submittedName>
</protein>
<dbReference type="SUPFAM" id="SSF50475">
    <property type="entry name" value="FMN-binding split barrel"/>
    <property type="match status" value="1"/>
</dbReference>
<dbReference type="InterPro" id="IPR024747">
    <property type="entry name" value="Pyridox_Oxase-rel"/>
</dbReference>
<dbReference type="RefSeq" id="WP_377141825.1">
    <property type="nucleotide sequence ID" value="NZ_JBHTIA010000005.1"/>
</dbReference>
<gene>
    <name evidence="1" type="ORF">ACFQZI_09720</name>
</gene>
<keyword evidence="2" id="KW-1185">Reference proteome</keyword>
<organism evidence="1 2">
    <name type="scientific">Mucilaginibacter lutimaris</name>
    <dbReference type="NCBI Taxonomy" id="931629"/>
    <lineage>
        <taxon>Bacteria</taxon>
        <taxon>Pseudomonadati</taxon>
        <taxon>Bacteroidota</taxon>
        <taxon>Sphingobacteriia</taxon>
        <taxon>Sphingobacteriales</taxon>
        <taxon>Sphingobacteriaceae</taxon>
        <taxon>Mucilaginibacter</taxon>
    </lineage>
</organism>
<dbReference type="PANTHER" id="PTHR34071">
    <property type="entry name" value="5-NITROIMIDAZOLE ANTIBIOTICS RESISTANCE PROTEIN, NIMA-FAMILY-RELATED PROTEIN-RELATED"/>
    <property type="match status" value="1"/>
</dbReference>
<dbReference type="EMBL" id="JBHTIA010000005">
    <property type="protein sequence ID" value="MFD0765132.1"/>
    <property type="molecule type" value="Genomic_DNA"/>
</dbReference>
<dbReference type="Gene3D" id="2.30.110.10">
    <property type="entry name" value="Electron Transport, Fmn-binding Protein, Chain A"/>
    <property type="match status" value="1"/>
</dbReference>
<evidence type="ECO:0000313" key="2">
    <source>
        <dbReference type="Proteomes" id="UP001597073"/>
    </source>
</evidence>
<dbReference type="InterPro" id="IPR012349">
    <property type="entry name" value="Split_barrel_FMN-bd"/>
</dbReference>
<sequence length="149" mass="16986">MLGELNDKEIDALLHKQVTGRLGCHADGTTYVVPVNYTYDGNFIYAHSANGMKINMMRKNPAVCFEVDEIAHVFRWKSVIVWGRFEEVDDLDEKQRIMQGLIHRIMPLADQPTDHPSHGITSQEADVGTTVELIVYRIAITKKTGRFER</sequence>